<dbReference type="AlphaFoldDB" id="A0A1I2LT76"/>
<dbReference type="EMBL" id="FOOH01000010">
    <property type="protein sequence ID" value="SFF81719.1"/>
    <property type="molecule type" value="Genomic_DNA"/>
</dbReference>
<evidence type="ECO:0000256" key="2">
    <source>
        <dbReference type="SAM" id="SignalP"/>
    </source>
</evidence>
<protein>
    <recommendedName>
        <fullName evidence="3">DUF4296 domain-containing protein</fullName>
    </recommendedName>
</protein>
<reference evidence="5" key="1">
    <citation type="submission" date="2016-10" db="EMBL/GenBank/DDBJ databases">
        <authorList>
            <person name="Varghese N."/>
            <person name="Submissions S."/>
        </authorList>
    </citation>
    <scope>NUCLEOTIDE SEQUENCE [LARGE SCALE GENOMIC DNA]</scope>
    <source>
        <strain evidence="5">DSM 23515</strain>
    </source>
</reference>
<evidence type="ECO:0000256" key="1">
    <source>
        <dbReference type="SAM" id="Coils"/>
    </source>
</evidence>
<feature type="chain" id="PRO_5011784627" description="DUF4296 domain-containing protein" evidence="2">
    <location>
        <begin position="30"/>
        <end position="188"/>
    </location>
</feature>
<name>A0A1I2LT76_9FLAO</name>
<evidence type="ECO:0000313" key="5">
    <source>
        <dbReference type="Proteomes" id="UP000199116"/>
    </source>
</evidence>
<feature type="domain" description="DUF4296" evidence="3">
    <location>
        <begin position="40"/>
        <end position="121"/>
    </location>
</feature>
<organism evidence="4 5">
    <name type="scientific">Salegentibacter agarivorans</name>
    <dbReference type="NCBI Taxonomy" id="345907"/>
    <lineage>
        <taxon>Bacteria</taxon>
        <taxon>Pseudomonadati</taxon>
        <taxon>Bacteroidota</taxon>
        <taxon>Flavobacteriia</taxon>
        <taxon>Flavobacteriales</taxon>
        <taxon>Flavobacteriaceae</taxon>
        <taxon>Salegentibacter</taxon>
    </lineage>
</organism>
<gene>
    <name evidence="4" type="ORF">SAMN04488033_11012</name>
</gene>
<dbReference type="PROSITE" id="PS51257">
    <property type="entry name" value="PROKAR_LIPOPROTEIN"/>
    <property type="match status" value="1"/>
</dbReference>
<evidence type="ECO:0000259" key="3">
    <source>
        <dbReference type="Pfam" id="PF14129"/>
    </source>
</evidence>
<keyword evidence="5" id="KW-1185">Reference proteome</keyword>
<keyword evidence="1" id="KW-0175">Coiled coil</keyword>
<evidence type="ECO:0000313" key="4">
    <source>
        <dbReference type="EMBL" id="SFF81719.1"/>
    </source>
</evidence>
<keyword evidence="2" id="KW-0732">Signal</keyword>
<feature type="signal peptide" evidence="2">
    <location>
        <begin position="1"/>
        <end position="29"/>
    </location>
</feature>
<feature type="coiled-coil region" evidence="1">
    <location>
        <begin position="110"/>
        <end position="144"/>
    </location>
</feature>
<dbReference type="InterPro" id="IPR025381">
    <property type="entry name" value="DUF4296"/>
</dbReference>
<proteinExistence type="predicted"/>
<accession>A0A1I2LT76</accession>
<sequence length="188" mass="22157">MRMWQSVCSLTDNMCKKFFFLFFIGAAFAACQNIDESERPENLIPEDKMIDIIAEVSIMQSARNFNKRMFENTGIRGQEYIFEKYDIDSVQFKRSNDYYADNFEIYQRIYDSVKNRFEKLKIELDTLQKQEQRIKDSIAKIRRDSLGVEKDSLNPDKEIEEISDSLVKKKDSLSMSVIDSLPPPRSRD</sequence>
<dbReference type="Proteomes" id="UP000199116">
    <property type="component" value="Unassembled WGS sequence"/>
</dbReference>
<dbReference type="Pfam" id="PF14129">
    <property type="entry name" value="DUF4296"/>
    <property type="match status" value="1"/>
</dbReference>